<gene>
    <name evidence="1" type="ORF">EV199_4340</name>
</gene>
<proteinExistence type="predicted"/>
<dbReference type="Proteomes" id="UP000293874">
    <property type="component" value="Unassembled WGS sequence"/>
</dbReference>
<keyword evidence="2" id="KW-1185">Reference proteome</keyword>
<dbReference type="EMBL" id="SGXA01000002">
    <property type="protein sequence ID" value="RZS72419.1"/>
    <property type="molecule type" value="Genomic_DNA"/>
</dbReference>
<protein>
    <submittedName>
        <fullName evidence="1">Uncharacterized protein</fullName>
    </submittedName>
</protein>
<evidence type="ECO:0000313" key="1">
    <source>
        <dbReference type="EMBL" id="RZS72419.1"/>
    </source>
</evidence>
<evidence type="ECO:0000313" key="2">
    <source>
        <dbReference type="Proteomes" id="UP000293874"/>
    </source>
</evidence>
<sequence length="230" mass="26365">MQKKDSPILNFVLLGNDSIACYYGNSTAMNDLRYGSLTNPKFIDSILVTANNRKPVQIRVKRNSSDKQNENWAYLDTILHRNNFPSSQPDTLDIKEQQFFRTPPGFLSTAAPQKSEVKLFLPKGESEKANYGSNVLKVVMLPKNDLYAYNNKKLKEGKRYTYKQLQSLLSSRKSEKDFFVLVKPTKQTTYESTVAMLDLLGGEEIRNYKLVDPTKEEEDFTKILLNNNSK</sequence>
<reference evidence="1 2" key="1">
    <citation type="submission" date="2019-02" db="EMBL/GenBank/DDBJ databases">
        <title>Genomic Encyclopedia of Type Strains, Phase IV (KMG-IV): sequencing the most valuable type-strain genomes for metagenomic binning, comparative biology and taxonomic classification.</title>
        <authorList>
            <person name="Goeker M."/>
        </authorList>
    </citation>
    <scope>NUCLEOTIDE SEQUENCE [LARGE SCALE GENOMIC DNA]</scope>
    <source>
        <strain evidence="1 2">DSM 18116</strain>
    </source>
</reference>
<name>A0A4Q7MWJ6_9BACT</name>
<accession>A0A4Q7MWJ6</accession>
<organism evidence="1 2">
    <name type="scientific">Pseudobacter ginsenosidimutans</name>
    <dbReference type="NCBI Taxonomy" id="661488"/>
    <lineage>
        <taxon>Bacteria</taxon>
        <taxon>Pseudomonadati</taxon>
        <taxon>Bacteroidota</taxon>
        <taxon>Chitinophagia</taxon>
        <taxon>Chitinophagales</taxon>
        <taxon>Chitinophagaceae</taxon>
        <taxon>Pseudobacter</taxon>
    </lineage>
</organism>
<dbReference type="AlphaFoldDB" id="A0A4Q7MWJ6"/>
<comment type="caution">
    <text evidence="1">The sequence shown here is derived from an EMBL/GenBank/DDBJ whole genome shotgun (WGS) entry which is preliminary data.</text>
</comment>